<accession>A0A7W2AJD9</accession>
<name>A0A7W2AJD9_9BACL</name>
<keyword evidence="1" id="KW-0472">Membrane</keyword>
<dbReference type="RefSeq" id="WP_052154416.1">
    <property type="nucleotide sequence ID" value="NZ_JACEIP010000033.1"/>
</dbReference>
<feature type="transmembrane region" description="Helical" evidence="1">
    <location>
        <begin position="6"/>
        <end position="25"/>
    </location>
</feature>
<dbReference type="NCBIfam" id="TIGR02862">
    <property type="entry name" value="spore_BofA"/>
    <property type="match status" value="1"/>
</dbReference>
<gene>
    <name evidence="2" type="ORF">H1164_15430</name>
</gene>
<dbReference type="InterPro" id="IPR010001">
    <property type="entry name" value="BofA"/>
</dbReference>
<reference evidence="2 3" key="1">
    <citation type="submission" date="2020-07" db="EMBL/GenBank/DDBJ databases">
        <authorList>
            <person name="Feng H."/>
        </authorList>
    </citation>
    <scope>NUCLEOTIDE SEQUENCE [LARGE SCALE GENOMIC DNA]</scope>
    <source>
        <strain evidence="3">s-11</strain>
    </source>
</reference>
<protein>
    <submittedName>
        <fullName evidence="2">Pro-sigmaK processing inhibitor BofA family protein</fullName>
    </submittedName>
</protein>
<dbReference type="OrthoDB" id="2692225at2"/>
<evidence type="ECO:0000313" key="2">
    <source>
        <dbReference type="EMBL" id="MBA4544245.1"/>
    </source>
</evidence>
<sequence>MLEAKWWILLAAAGLVFFMAVSRSVKEPFKWIWLGLLYTVMGGIVLFVVNFFGQTFHFHLAINPVTAFITGFLGIPGLLYLAAVKMILL</sequence>
<proteinExistence type="predicted"/>
<dbReference type="AlphaFoldDB" id="A0A7W2AJD9"/>
<evidence type="ECO:0000313" key="3">
    <source>
        <dbReference type="Proteomes" id="UP000530514"/>
    </source>
</evidence>
<keyword evidence="3" id="KW-1185">Reference proteome</keyword>
<keyword evidence="1" id="KW-1133">Transmembrane helix</keyword>
<comment type="caution">
    <text evidence="2">The sequence shown here is derived from an EMBL/GenBank/DDBJ whole genome shotgun (WGS) entry which is preliminary data.</text>
</comment>
<evidence type="ECO:0000256" key="1">
    <source>
        <dbReference type="SAM" id="Phobius"/>
    </source>
</evidence>
<dbReference type="EMBL" id="JACEIP010000033">
    <property type="protein sequence ID" value="MBA4544245.1"/>
    <property type="molecule type" value="Genomic_DNA"/>
</dbReference>
<feature type="transmembrane region" description="Helical" evidence="1">
    <location>
        <begin position="32"/>
        <end position="53"/>
    </location>
</feature>
<organism evidence="2 3">
    <name type="scientific">Thermoactinomyces daqus</name>
    <dbReference type="NCBI Taxonomy" id="1329516"/>
    <lineage>
        <taxon>Bacteria</taxon>
        <taxon>Bacillati</taxon>
        <taxon>Bacillota</taxon>
        <taxon>Bacilli</taxon>
        <taxon>Bacillales</taxon>
        <taxon>Thermoactinomycetaceae</taxon>
        <taxon>Thermoactinomyces</taxon>
    </lineage>
</organism>
<dbReference type="Pfam" id="PF07441">
    <property type="entry name" value="BofA"/>
    <property type="match status" value="1"/>
</dbReference>
<keyword evidence="1" id="KW-0812">Transmembrane</keyword>
<dbReference type="Proteomes" id="UP000530514">
    <property type="component" value="Unassembled WGS sequence"/>
</dbReference>
<feature type="transmembrane region" description="Helical" evidence="1">
    <location>
        <begin position="65"/>
        <end position="88"/>
    </location>
</feature>